<dbReference type="AlphaFoldDB" id="C0EAQ4"/>
<dbReference type="Proteomes" id="UP000003340">
    <property type="component" value="Unassembled WGS sequence"/>
</dbReference>
<dbReference type="HOGENOM" id="CLU_3166490_0_0_9"/>
<organism evidence="1 2">
    <name type="scientific">[Clostridium] methylpentosum DSM 5476</name>
    <dbReference type="NCBI Taxonomy" id="537013"/>
    <lineage>
        <taxon>Bacteria</taxon>
        <taxon>Bacillati</taxon>
        <taxon>Bacillota</taxon>
        <taxon>Clostridia</taxon>
        <taxon>Eubacteriales</taxon>
        <taxon>Oscillospiraceae</taxon>
        <taxon>Oscillospiraceae incertae sedis</taxon>
    </lineage>
</organism>
<evidence type="ECO:0000313" key="1">
    <source>
        <dbReference type="EMBL" id="EEG31372.1"/>
    </source>
</evidence>
<dbReference type="EMBL" id="ACEC01000035">
    <property type="protein sequence ID" value="EEG31372.1"/>
    <property type="molecule type" value="Genomic_DNA"/>
</dbReference>
<keyword evidence="2" id="KW-1185">Reference proteome</keyword>
<accession>C0EAQ4</accession>
<protein>
    <submittedName>
        <fullName evidence="1">Uncharacterized protein</fullName>
    </submittedName>
</protein>
<gene>
    <name evidence="1" type="ORF">CLOSTMETH_00918</name>
</gene>
<comment type="caution">
    <text evidence="1">The sequence shown here is derived from an EMBL/GenBank/DDBJ whole genome shotgun (WGS) entry which is preliminary data.</text>
</comment>
<proteinExistence type="predicted"/>
<dbReference type="STRING" id="537013.CLOSTMETH_00918"/>
<sequence>MKNFPTPLKKNTPILLLVPTDYFFNTQLIFIRKANIPFIIKTKIIQN</sequence>
<name>C0EAQ4_9FIRM</name>
<reference evidence="1 2" key="1">
    <citation type="submission" date="2009-01" db="EMBL/GenBank/DDBJ databases">
        <authorList>
            <person name="Fulton L."/>
            <person name="Clifton S."/>
            <person name="Fulton B."/>
            <person name="Xu J."/>
            <person name="Minx P."/>
            <person name="Pepin K.H."/>
            <person name="Johnson M."/>
            <person name="Bhonagiri V."/>
            <person name="Nash W.E."/>
            <person name="Mardis E.R."/>
            <person name="Wilson R.K."/>
        </authorList>
    </citation>
    <scope>NUCLEOTIDE SEQUENCE [LARGE SCALE GENOMIC DNA]</scope>
    <source>
        <strain evidence="1 2">DSM 5476</strain>
    </source>
</reference>
<evidence type="ECO:0000313" key="2">
    <source>
        <dbReference type="Proteomes" id="UP000003340"/>
    </source>
</evidence>
<reference evidence="1 2" key="2">
    <citation type="submission" date="2009-02" db="EMBL/GenBank/DDBJ databases">
        <title>Draft genome sequence of Clostridium methylpentosum (DSM 5476).</title>
        <authorList>
            <person name="Sudarsanam P."/>
            <person name="Ley R."/>
            <person name="Guruge J."/>
            <person name="Turnbaugh P.J."/>
            <person name="Mahowald M."/>
            <person name="Liep D."/>
            <person name="Gordon J."/>
        </authorList>
    </citation>
    <scope>NUCLEOTIDE SEQUENCE [LARGE SCALE GENOMIC DNA]</scope>
    <source>
        <strain evidence="1 2">DSM 5476</strain>
    </source>
</reference>